<accession>A0A1M5ZV90</accession>
<dbReference type="AlphaFoldDB" id="A0A1M5ZV90"/>
<evidence type="ECO:0000313" key="1">
    <source>
        <dbReference type="EMBL" id="SHI28066.1"/>
    </source>
</evidence>
<organism evidence="1 2">
    <name type="scientific">Clostridium intestinale DSM 6191</name>
    <dbReference type="NCBI Taxonomy" id="1121320"/>
    <lineage>
        <taxon>Bacteria</taxon>
        <taxon>Bacillati</taxon>
        <taxon>Bacillota</taxon>
        <taxon>Clostridia</taxon>
        <taxon>Eubacteriales</taxon>
        <taxon>Clostridiaceae</taxon>
        <taxon>Clostridium</taxon>
    </lineage>
</organism>
<dbReference type="RefSeq" id="WP_021800276.1">
    <property type="nucleotide sequence ID" value="NZ_FQXU01000011.1"/>
</dbReference>
<gene>
    <name evidence="1" type="ORF">SAMN02745941_03438</name>
</gene>
<proteinExistence type="predicted"/>
<dbReference type="Proteomes" id="UP000184241">
    <property type="component" value="Unassembled WGS sequence"/>
</dbReference>
<dbReference type="EMBL" id="FQXU01000011">
    <property type="protein sequence ID" value="SHI28066.1"/>
    <property type="molecule type" value="Genomic_DNA"/>
</dbReference>
<name>A0A1M5ZV90_9CLOT</name>
<protein>
    <submittedName>
        <fullName evidence="1">Uncharacterized protein</fullName>
    </submittedName>
</protein>
<sequence length="119" mass="13314">MNNIEVNKEKSVIYVVCKGMIARAEALEILQKLKDTFGSVNTASYNLIIDSKEVKTTPADAVDVLQSVMEIYTVTKFKNKFFVVPESAITNMQNKRADSNDFMGQVILVKSYEDAIAKI</sequence>
<reference evidence="1 2" key="1">
    <citation type="submission" date="2016-11" db="EMBL/GenBank/DDBJ databases">
        <authorList>
            <person name="Jaros S."/>
            <person name="Januszkiewicz K."/>
            <person name="Wedrychowicz H."/>
        </authorList>
    </citation>
    <scope>NUCLEOTIDE SEQUENCE [LARGE SCALE GENOMIC DNA]</scope>
    <source>
        <strain evidence="1 2">DSM 6191</strain>
    </source>
</reference>
<evidence type="ECO:0000313" key="2">
    <source>
        <dbReference type="Proteomes" id="UP000184241"/>
    </source>
</evidence>